<organism evidence="1 2">
    <name type="scientific">Segetibacter aerophilus</name>
    <dbReference type="NCBI Taxonomy" id="670293"/>
    <lineage>
        <taxon>Bacteria</taxon>
        <taxon>Pseudomonadati</taxon>
        <taxon>Bacteroidota</taxon>
        <taxon>Chitinophagia</taxon>
        <taxon>Chitinophagales</taxon>
        <taxon>Chitinophagaceae</taxon>
        <taxon>Segetibacter</taxon>
    </lineage>
</organism>
<proteinExistence type="predicted"/>
<dbReference type="EMBL" id="BJYT01000012">
    <property type="protein sequence ID" value="GEO10653.1"/>
    <property type="molecule type" value="Genomic_DNA"/>
</dbReference>
<evidence type="ECO:0000313" key="2">
    <source>
        <dbReference type="Proteomes" id="UP000321513"/>
    </source>
</evidence>
<dbReference type="AlphaFoldDB" id="A0A512BFC7"/>
<dbReference type="Proteomes" id="UP000321513">
    <property type="component" value="Unassembled WGS sequence"/>
</dbReference>
<sequence length="88" mass="9722">MVMQMLPIKQIGKVLASNQWTEELPHDADDLGKDPSVKFNHPFLPPANYTTPDSFASDNKALAYIHHSEQIPSNHSTEVVTPPPDAVC</sequence>
<protein>
    <submittedName>
        <fullName evidence="1">Uncharacterized protein</fullName>
    </submittedName>
</protein>
<evidence type="ECO:0000313" key="1">
    <source>
        <dbReference type="EMBL" id="GEO10653.1"/>
    </source>
</evidence>
<name>A0A512BFC7_9BACT</name>
<reference evidence="1 2" key="1">
    <citation type="submission" date="2019-07" db="EMBL/GenBank/DDBJ databases">
        <title>Whole genome shotgun sequence of Segetibacter aerophilus NBRC 106135.</title>
        <authorList>
            <person name="Hosoyama A."/>
            <person name="Uohara A."/>
            <person name="Ohji S."/>
            <person name="Ichikawa N."/>
        </authorList>
    </citation>
    <scope>NUCLEOTIDE SEQUENCE [LARGE SCALE GENOMIC DNA]</scope>
    <source>
        <strain evidence="1 2">NBRC 106135</strain>
    </source>
</reference>
<gene>
    <name evidence="1" type="ORF">SAE01_31490</name>
</gene>
<accession>A0A512BFC7</accession>
<keyword evidence="2" id="KW-1185">Reference proteome</keyword>
<comment type="caution">
    <text evidence="1">The sequence shown here is derived from an EMBL/GenBank/DDBJ whole genome shotgun (WGS) entry which is preliminary data.</text>
</comment>